<protein>
    <submittedName>
        <fullName evidence="1">Uncharacterized protein</fullName>
    </submittedName>
</protein>
<reference evidence="1" key="1">
    <citation type="submission" date="2022-05" db="EMBL/GenBank/DDBJ databases">
        <authorList>
            <person name="Jo J.-H."/>
            <person name="Im W.-T."/>
        </authorList>
    </citation>
    <scope>NUCLEOTIDE SEQUENCE</scope>
    <source>
        <strain evidence="1">RG327</strain>
    </source>
</reference>
<proteinExistence type="predicted"/>
<dbReference type="EMBL" id="JAMGBC010000001">
    <property type="protein sequence ID" value="MCL6679556.1"/>
    <property type="molecule type" value="Genomic_DNA"/>
</dbReference>
<sequence length="141" mass="15702">MLARWDFDREEFLMIAALLALQITQVQPVIRPAAPAVAHRNLQVAQMSPKQRTVAEARAVLDSALKVQATYAPADGQPTKAELDASIDQMRTELDSMSEMGETESLRLQMAMDRMSKMMTTLSNLLKKISDTQNAIVQNIK</sequence>
<comment type="caution">
    <text evidence="1">The sequence shown here is derived from an EMBL/GenBank/DDBJ whole genome shotgun (WGS) entry which is preliminary data.</text>
</comment>
<name>A0ABT0RH39_9SPHN</name>
<keyword evidence="2" id="KW-1185">Reference proteome</keyword>
<organism evidence="1 2">
    <name type="scientific">Sphingomonas anseongensis</name>
    <dbReference type="NCBI Taxonomy" id="2908207"/>
    <lineage>
        <taxon>Bacteria</taxon>
        <taxon>Pseudomonadati</taxon>
        <taxon>Pseudomonadota</taxon>
        <taxon>Alphaproteobacteria</taxon>
        <taxon>Sphingomonadales</taxon>
        <taxon>Sphingomonadaceae</taxon>
        <taxon>Sphingomonas</taxon>
    </lineage>
</organism>
<evidence type="ECO:0000313" key="2">
    <source>
        <dbReference type="Proteomes" id="UP001165343"/>
    </source>
</evidence>
<gene>
    <name evidence="1" type="ORF">LZ519_09560</name>
</gene>
<dbReference type="Proteomes" id="UP001165343">
    <property type="component" value="Unassembled WGS sequence"/>
</dbReference>
<accession>A0ABT0RH39</accession>
<dbReference type="RefSeq" id="WP_249868445.1">
    <property type="nucleotide sequence ID" value="NZ_JAMGBC010000001.1"/>
</dbReference>
<evidence type="ECO:0000313" key="1">
    <source>
        <dbReference type="EMBL" id="MCL6679556.1"/>
    </source>
</evidence>